<evidence type="ECO:0000256" key="5">
    <source>
        <dbReference type="ARBA" id="ARBA00022525"/>
    </source>
</evidence>
<evidence type="ECO:0000256" key="9">
    <source>
        <dbReference type="ARBA" id="ARBA00023295"/>
    </source>
</evidence>
<dbReference type="InterPro" id="IPR017853">
    <property type="entry name" value="GH"/>
</dbReference>
<evidence type="ECO:0000256" key="3">
    <source>
        <dbReference type="ARBA" id="ARBA00004851"/>
    </source>
</evidence>
<dbReference type="InterPro" id="IPR001000">
    <property type="entry name" value="GH10_dom"/>
</dbReference>
<dbReference type="EMBL" id="MU032344">
    <property type="protein sequence ID" value="KAF3771442.1"/>
    <property type="molecule type" value="Genomic_DNA"/>
</dbReference>
<keyword evidence="12" id="KW-0732">Signal</keyword>
<dbReference type="PROSITE" id="PS51760">
    <property type="entry name" value="GH10_2"/>
    <property type="match status" value="1"/>
</dbReference>
<dbReference type="EC" id="3.2.1.8" evidence="11"/>
<comment type="caution">
    <text evidence="14">The sequence shown here is derived from an EMBL/GenBank/DDBJ whole genome shotgun (WGS) entry which is preliminary data.</text>
</comment>
<evidence type="ECO:0000256" key="4">
    <source>
        <dbReference type="ARBA" id="ARBA00007495"/>
    </source>
</evidence>
<keyword evidence="7 11" id="KW-0378">Hydrolase</keyword>
<keyword evidence="15" id="KW-1185">Reference proteome</keyword>
<name>A0A9P4YDD5_CRYP1</name>
<evidence type="ECO:0000313" key="15">
    <source>
        <dbReference type="Proteomes" id="UP000803844"/>
    </source>
</evidence>
<keyword evidence="8 11" id="KW-0119">Carbohydrate metabolism</keyword>
<dbReference type="Gene3D" id="3.20.20.80">
    <property type="entry name" value="Glycosidases"/>
    <property type="match status" value="1"/>
</dbReference>
<dbReference type="AlphaFoldDB" id="A0A9P4YDD5"/>
<evidence type="ECO:0000256" key="12">
    <source>
        <dbReference type="SAM" id="SignalP"/>
    </source>
</evidence>
<accession>A0A9P4YDD5</accession>
<feature type="chain" id="PRO_5040258929" description="Beta-xylanase" evidence="12">
    <location>
        <begin position="20"/>
        <end position="437"/>
    </location>
</feature>
<protein>
    <recommendedName>
        <fullName evidence="11">Beta-xylanase</fullName>
        <ecNumber evidence="11">3.2.1.8</ecNumber>
    </recommendedName>
</protein>
<keyword evidence="6" id="KW-0858">Xylan degradation</keyword>
<dbReference type="GO" id="GO:0031176">
    <property type="term" value="F:endo-1,4-beta-xylanase activity"/>
    <property type="evidence" value="ECO:0007669"/>
    <property type="project" value="UniProtKB-EC"/>
</dbReference>
<evidence type="ECO:0000259" key="13">
    <source>
        <dbReference type="PROSITE" id="PS51760"/>
    </source>
</evidence>
<dbReference type="RefSeq" id="XP_040782403.1">
    <property type="nucleotide sequence ID" value="XM_040921124.1"/>
</dbReference>
<dbReference type="Proteomes" id="UP000803844">
    <property type="component" value="Unassembled WGS sequence"/>
</dbReference>
<dbReference type="GeneID" id="63838253"/>
<evidence type="ECO:0000313" key="14">
    <source>
        <dbReference type="EMBL" id="KAF3771442.1"/>
    </source>
</evidence>
<dbReference type="InterPro" id="IPR044846">
    <property type="entry name" value="GH10"/>
</dbReference>
<keyword evidence="5" id="KW-0964">Secreted</keyword>
<comment type="similarity">
    <text evidence="4 11">Belongs to the glycosyl hydrolase 10 (cellulase F) family.</text>
</comment>
<evidence type="ECO:0000256" key="6">
    <source>
        <dbReference type="ARBA" id="ARBA00022651"/>
    </source>
</evidence>
<keyword evidence="10 11" id="KW-0624">Polysaccharide degradation</keyword>
<proteinExistence type="inferred from homology"/>
<evidence type="ECO:0000256" key="7">
    <source>
        <dbReference type="ARBA" id="ARBA00022801"/>
    </source>
</evidence>
<evidence type="ECO:0000256" key="1">
    <source>
        <dbReference type="ARBA" id="ARBA00000681"/>
    </source>
</evidence>
<dbReference type="PANTHER" id="PTHR31490">
    <property type="entry name" value="GLYCOSYL HYDROLASE"/>
    <property type="match status" value="1"/>
</dbReference>
<comment type="pathway">
    <text evidence="3">Glycan degradation; xylan degradation.</text>
</comment>
<keyword evidence="9 11" id="KW-0326">Glycosidase</keyword>
<dbReference type="SUPFAM" id="SSF51445">
    <property type="entry name" value="(Trans)glycosidases"/>
    <property type="match status" value="1"/>
</dbReference>
<gene>
    <name evidence="14" type="ORF">M406DRAFT_336234</name>
</gene>
<dbReference type="GO" id="GO:0045493">
    <property type="term" value="P:xylan catabolic process"/>
    <property type="evidence" value="ECO:0007669"/>
    <property type="project" value="UniProtKB-KW"/>
</dbReference>
<comment type="subcellular location">
    <subcellularLocation>
        <location evidence="2">Secreted</location>
    </subcellularLocation>
</comment>
<dbReference type="OrthoDB" id="3055998at2759"/>
<feature type="signal peptide" evidence="12">
    <location>
        <begin position="1"/>
        <end position="19"/>
    </location>
</feature>
<reference evidence="14" key="1">
    <citation type="journal article" date="2020" name="Phytopathology">
        <title>Genome sequence of the chestnut blight fungus Cryphonectria parasitica EP155: A fundamental resource for an archetypical invasive plant pathogen.</title>
        <authorList>
            <person name="Crouch J.A."/>
            <person name="Dawe A."/>
            <person name="Aerts A."/>
            <person name="Barry K."/>
            <person name="Churchill A.C.L."/>
            <person name="Grimwood J."/>
            <person name="Hillman B."/>
            <person name="Milgroom M.G."/>
            <person name="Pangilinan J."/>
            <person name="Smith M."/>
            <person name="Salamov A."/>
            <person name="Schmutz J."/>
            <person name="Yadav J."/>
            <person name="Grigoriev I.V."/>
            <person name="Nuss D."/>
        </authorList>
    </citation>
    <scope>NUCLEOTIDE SEQUENCE</scope>
    <source>
        <strain evidence="14">EP155</strain>
    </source>
</reference>
<comment type="catalytic activity">
    <reaction evidence="1 11">
        <text>Endohydrolysis of (1-&gt;4)-beta-D-xylosidic linkages in xylans.</text>
        <dbReference type="EC" id="3.2.1.8"/>
    </reaction>
</comment>
<evidence type="ECO:0000256" key="2">
    <source>
        <dbReference type="ARBA" id="ARBA00004613"/>
    </source>
</evidence>
<dbReference type="GO" id="GO:0005576">
    <property type="term" value="C:extracellular region"/>
    <property type="evidence" value="ECO:0007669"/>
    <property type="project" value="UniProtKB-SubCell"/>
</dbReference>
<organism evidence="14 15">
    <name type="scientific">Cryphonectria parasitica (strain ATCC 38755 / EP155)</name>
    <dbReference type="NCBI Taxonomy" id="660469"/>
    <lineage>
        <taxon>Eukaryota</taxon>
        <taxon>Fungi</taxon>
        <taxon>Dikarya</taxon>
        <taxon>Ascomycota</taxon>
        <taxon>Pezizomycotina</taxon>
        <taxon>Sordariomycetes</taxon>
        <taxon>Sordariomycetidae</taxon>
        <taxon>Diaporthales</taxon>
        <taxon>Cryphonectriaceae</taxon>
        <taxon>Cryphonectria-Endothia species complex</taxon>
        <taxon>Cryphonectria</taxon>
    </lineage>
</organism>
<evidence type="ECO:0000256" key="10">
    <source>
        <dbReference type="ARBA" id="ARBA00023326"/>
    </source>
</evidence>
<dbReference type="PANTHER" id="PTHR31490:SF35">
    <property type="entry name" value="ENDO-1,4-BETA-XYLANASE"/>
    <property type="match status" value="1"/>
</dbReference>
<evidence type="ECO:0000256" key="8">
    <source>
        <dbReference type="ARBA" id="ARBA00023277"/>
    </source>
</evidence>
<feature type="domain" description="GH10" evidence="13">
    <location>
        <begin position="18"/>
        <end position="335"/>
    </location>
</feature>
<dbReference type="Pfam" id="PF00331">
    <property type="entry name" value="Glyco_hydro_10"/>
    <property type="match status" value="1"/>
</dbReference>
<evidence type="ECO:0000256" key="11">
    <source>
        <dbReference type="RuleBase" id="RU361174"/>
    </source>
</evidence>
<dbReference type="SMART" id="SM00633">
    <property type="entry name" value="Glyco_10"/>
    <property type="match status" value="1"/>
</dbReference>
<sequence length="437" mass="45214">MHSSASNLALLALAAGANAQLNQLAVAAGKKYFGSATDNGELDDTAYVAILSDADEFGQITPGNTQKWEYTEPEEGTFSYTEGDVIVDFAQNNSQIVRCHNLVWYNQLPAWISSDSWTNDTLTSAMTTHITNEVTHYKGECYAWDVVNEALSDSGGYRDNIFYETIGEYYIPIAFSTAAAADPDAKLYYNDYSIEFTGTKLTEALAIVDLIQGAGVQIDGVGLQGHFIVGEVGSADALAAVMNQFTAKGVEVAYTEVDVRHLTVPANDSQIEQQAVDYASIVNACLQVDDCVGITVWDFDDKYSWIPSTFSGEGEACLYDENLSKKPAWTSVSSVLAAAATGGASAATTTAAAAVAATTSSAASASATGGSAAPVSTASASSSVVVQSSAAAVQSVSSSAVASSAPASTVSAAALATSPAAGSCVKKTKTVYVTASA</sequence>
<dbReference type="PRINTS" id="PR00134">
    <property type="entry name" value="GLHYDRLASE10"/>
</dbReference>